<dbReference type="eggNOG" id="KOG3159">
    <property type="taxonomic scope" value="Eukaryota"/>
</dbReference>
<feature type="domain" description="BPL/LPL catalytic" evidence="5">
    <location>
        <begin position="65"/>
        <end position="274"/>
    </location>
</feature>
<dbReference type="HOGENOM" id="CLU_022986_3_0_1"/>
<organism evidence="7">
    <name type="scientific">Chaetomium thermophilum (strain DSM 1495 / CBS 144.50 / IMI 039719)</name>
    <name type="common">Thermochaetoides thermophila</name>
    <dbReference type="NCBI Taxonomy" id="759272"/>
    <lineage>
        <taxon>Eukaryota</taxon>
        <taxon>Fungi</taxon>
        <taxon>Dikarya</taxon>
        <taxon>Ascomycota</taxon>
        <taxon>Pezizomycotina</taxon>
        <taxon>Sordariomycetes</taxon>
        <taxon>Sordariomycetidae</taxon>
        <taxon>Sordariales</taxon>
        <taxon>Chaetomiaceae</taxon>
        <taxon>Thermochaetoides</taxon>
    </lineage>
</organism>
<dbReference type="InterPro" id="IPR004143">
    <property type="entry name" value="BPL_LPL_catalytic"/>
</dbReference>
<dbReference type="GO" id="GO:0009249">
    <property type="term" value="P:protein lipoylation"/>
    <property type="evidence" value="ECO:0007669"/>
    <property type="project" value="InterPro"/>
</dbReference>
<dbReference type="Pfam" id="PF21948">
    <property type="entry name" value="LplA-B_cat"/>
    <property type="match status" value="1"/>
</dbReference>
<dbReference type="PANTHER" id="PTHR12561">
    <property type="entry name" value="LIPOATE-PROTEIN LIGASE"/>
    <property type="match status" value="1"/>
</dbReference>
<dbReference type="InterPro" id="IPR004562">
    <property type="entry name" value="LipoylTrfase_LipoateP_Ligase"/>
</dbReference>
<keyword evidence="7" id="KW-1185">Reference proteome</keyword>
<name>G0S203_CHATD</name>
<accession>G0S203</accession>
<dbReference type="InterPro" id="IPR045864">
    <property type="entry name" value="aa-tRNA-synth_II/BPL/LPL"/>
</dbReference>
<evidence type="ECO:0000313" key="6">
    <source>
        <dbReference type="EMBL" id="EGS23063.1"/>
    </source>
</evidence>
<dbReference type="STRING" id="759272.G0S203"/>
<dbReference type="OMA" id="TTFTRNK"/>
<comment type="function">
    <text evidence="1">Catalyzes both the ATP-dependent activation of exogenously supplied lipoate to lipoyl-AMP and the transfer of the activated lipoyl onto the lipoyl domains of lipoate-dependent enzymes.</text>
</comment>
<comment type="similarity">
    <text evidence="3">Belongs to the LplA family.</text>
</comment>
<protein>
    <recommendedName>
        <fullName evidence="4">Putative lipoate-protein ligase A</fullName>
    </recommendedName>
</protein>
<dbReference type="KEGG" id="cthr:CTHT_0015490"/>
<dbReference type="UniPathway" id="UPA00537">
    <property type="reaction ID" value="UER00595"/>
</dbReference>
<evidence type="ECO:0000259" key="5">
    <source>
        <dbReference type="PROSITE" id="PS51733"/>
    </source>
</evidence>
<dbReference type="RefSeq" id="XP_006692055.1">
    <property type="nucleotide sequence ID" value="XM_006691992.1"/>
</dbReference>
<dbReference type="CDD" id="cd16443">
    <property type="entry name" value="LplA"/>
    <property type="match status" value="1"/>
</dbReference>
<dbReference type="PANTHER" id="PTHR12561:SF3">
    <property type="entry name" value="LIPOYLTRANSFERASE 1, MITOCHONDRIAL"/>
    <property type="match status" value="1"/>
</dbReference>
<dbReference type="AlphaFoldDB" id="G0S203"/>
<dbReference type="PROSITE" id="PS51733">
    <property type="entry name" value="BPL_LPL_CATALYTIC"/>
    <property type="match status" value="1"/>
</dbReference>
<comment type="pathway">
    <text evidence="2">Protein modification; protein lipoylation via exogenous pathway; protein N(6)-(lipoyl)lysine from lipoate: step 2/2.</text>
</comment>
<evidence type="ECO:0000256" key="1">
    <source>
        <dbReference type="ARBA" id="ARBA00003253"/>
    </source>
</evidence>
<sequence length="448" mass="49949">MFHNVDPPSCGSHALGINHKLRFSPKLVTRYFTQNLIRPFQIYRSASSDPYVNLSIEHHLLQSSPPDSTILFLYTNRPSIVIGRNQNPWLEVNLRLLRDGLPTSESQDKKQPIALVRRRSGGGTVFHDKGNTNYSVICPPAVFDRDRHAEMVARALRKLGVPHRTCGSRPGGGVRVNERHDIVVDILSPSGGMFKISGSAYKLTRTRALHHGTCLLSSPNLGSVSALLRSPAEGFIKARGVESVRSPIRNVNVGTEEFVDAVVDEFCDMYGVEDGGKEVLVIREEEALATEGINKGVRELTDPEWIFGQTPLFTFSTHPTEDDPRDRPPSLLAQLPHDFQGRITVRHGEIQSVYLSLSDDPFNMTDPSPLSQVLAKERLHHISDWRAVLSKAVSEAPLSDAFDVEQVGMWLNRMFGIPEPVEGQKERSLSEEVVRAIQESKLGMWLSK</sequence>
<proteinExistence type="inferred from homology"/>
<dbReference type="GeneID" id="18255587"/>
<dbReference type="GO" id="GO:0005739">
    <property type="term" value="C:mitochondrion"/>
    <property type="evidence" value="ECO:0007669"/>
    <property type="project" value="TreeGrafter"/>
</dbReference>
<dbReference type="SUPFAM" id="SSF55681">
    <property type="entry name" value="Class II aaRS and biotin synthetases"/>
    <property type="match status" value="1"/>
</dbReference>
<dbReference type="EMBL" id="GL988039">
    <property type="protein sequence ID" value="EGS23063.1"/>
    <property type="molecule type" value="Genomic_DNA"/>
</dbReference>
<evidence type="ECO:0000256" key="2">
    <source>
        <dbReference type="ARBA" id="ARBA00005085"/>
    </source>
</evidence>
<dbReference type="Proteomes" id="UP000008066">
    <property type="component" value="Unassembled WGS sequence"/>
</dbReference>
<reference evidence="6 7" key="1">
    <citation type="journal article" date="2011" name="Cell">
        <title>Insight into structure and assembly of the nuclear pore complex by utilizing the genome of a eukaryotic thermophile.</title>
        <authorList>
            <person name="Amlacher S."/>
            <person name="Sarges P."/>
            <person name="Flemming D."/>
            <person name="van Noort V."/>
            <person name="Kunze R."/>
            <person name="Devos D.P."/>
            <person name="Arumugam M."/>
            <person name="Bork P."/>
            <person name="Hurt E."/>
        </authorList>
    </citation>
    <scope>NUCLEOTIDE SEQUENCE [LARGE SCALE GENOMIC DNA]</scope>
    <source>
        <strain evidence="7">DSM 1495 / CBS 144.50 / IMI 039719</strain>
    </source>
</reference>
<evidence type="ECO:0000313" key="7">
    <source>
        <dbReference type="Proteomes" id="UP000008066"/>
    </source>
</evidence>
<dbReference type="Gene3D" id="3.30.930.10">
    <property type="entry name" value="Bira Bifunctional Protein, Domain 2"/>
    <property type="match status" value="1"/>
</dbReference>
<evidence type="ECO:0000256" key="4">
    <source>
        <dbReference type="ARBA" id="ARBA00015925"/>
    </source>
</evidence>
<dbReference type="GO" id="GO:0017118">
    <property type="term" value="F:lipoyltransferase activity"/>
    <property type="evidence" value="ECO:0007669"/>
    <property type="project" value="TreeGrafter"/>
</dbReference>
<evidence type="ECO:0000256" key="3">
    <source>
        <dbReference type="ARBA" id="ARBA00008242"/>
    </source>
</evidence>
<gene>
    <name evidence="6" type="ORF">CTHT_0015490</name>
</gene>
<dbReference type="OrthoDB" id="201621at2759"/>